<keyword evidence="1" id="KW-0175">Coiled coil</keyword>
<gene>
    <name evidence="3" type="ORF">PAPYR_10007</name>
</gene>
<sequence length="630" mass="66187">MLRPPDLLLTTYLDRTSTVLEKALASINDFSRFNKGDLGEIASILKQHRLFEWPQFRAFLLSIQTNAYKEVQGLEQQNLNLQQRVELLEHQLQQVEDAEMSRESPPQVQVPVAEMSPIPSDGIILERTRMQLEDAEEALRVSQNQCAQLRRSNAQSEARCISTTTELLQLVGKLSDDCSLLYALLLHLRDSGAAAIVDSPSGCKPLKGAAEPLDEGLTGHLMAARLVGGGKAGAAPGPSSDLVAIWPLLAQALREGAEIINVLPTVPRPMYLNHLLQTTSPPPASPPFLAEPPAALTLDTPASPAQPQAPRPNGLNPPDRHLPRRSPAQGVAPGMRVRNLRICPTTMRTISTTDLHALLVSPSGGALMMLGAAAPGMGPTTPPPVIHPSASVPYIPTATAIPTPVAASSPATPILGGPQHHQQRRSLMSRSRSNMLPPLGRAPVPSPLQQSPRAFSPTTTITTQPQGGTLLASLAGSMSPHSPRHPAGTSLSPGPGRSGYSPGPAAHGGYLPIPPHTPTLTMPAGSILSQIALPAAAGAPRVSTTTSCPPAHTTSPPLLVMTTAAVTRQSSASALMPAPPPSPSPPPCPSAPPGLGVPPARLTGGWRGGRARLPPLDLRLLGRRACDEPE</sequence>
<feature type="region of interest" description="Disordered" evidence="2">
    <location>
        <begin position="569"/>
        <end position="613"/>
    </location>
</feature>
<reference evidence="3" key="1">
    <citation type="journal article" date="2022" name="bioRxiv">
        <title>Genomics of Preaxostyla Flagellates Illuminates Evolutionary Transitions and the Path Towards Mitochondrial Loss.</title>
        <authorList>
            <person name="Novak L.V.F."/>
            <person name="Treitli S.C."/>
            <person name="Pyrih J."/>
            <person name="Halakuc P."/>
            <person name="Pipaliya S.V."/>
            <person name="Vacek V."/>
            <person name="Brzon O."/>
            <person name="Soukal P."/>
            <person name="Eme L."/>
            <person name="Dacks J.B."/>
            <person name="Karnkowska A."/>
            <person name="Elias M."/>
            <person name="Hampl V."/>
        </authorList>
    </citation>
    <scope>NUCLEOTIDE SEQUENCE</scope>
    <source>
        <strain evidence="3">RCP-MX</strain>
    </source>
</reference>
<organism evidence="3 4">
    <name type="scientific">Paratrimastix pyriformis</name>
    <dbReference type="NCBI Taxonomy" id="342808"/>
    <lineage>
        <taxon>Eukaryota</taxon>
        <taxon>Metamonada</taxon>
        <taxon>Preaxostyla</taxon>
        <taxon>Paratrimastigidae</taxon>
        <taxon>Paratrimastix</taxon>
    </lineage>
</organism>
<feature type="compositionally biased region" description="Low complexity" evidence="2">
    <location>
        <begin position="490"/>
        <end position="504"/>
    </location>
</feature>
<keyword evidence="4" id="KW-1185">Reference proteome</keyword>
<feature type="region of interest" description="Disordered" evidence="2">
    <location>
        <begin position="442"/>
        <end position="504"/>
    </location>
</feature>
<protein>
    <submittedName>
        <fullName evidence="3">Uncharacterized protein</fullName>
    </submittedName>
</protein>
<feature type="compositionally biased region" description="Low complexity" evidence="2">
    <location>
        <begin position="457"/>
        <end position="471"/>
    </location>
</feature>
<feature type="region of interest" description="Disordered" evidence="2">
    <location>
        <begin position="282"/>
        <end position="331"/>
    </location>
</feature>
<proteinExistence type="predicted"/>
<feature type="coiled-coil region" evidence="1">
    <location>
        <begin position="125"/>
        <end position="159"/>
    </location>
</feature>
<accession>A0ABQ8UCP8</accession>
<comment type="caution">
    <text evidence="3">The sequence shown here is derived from an EMBL/GenBank/DDBJ whole genome shotgun (WGS) entry which is preliminary data.</text>
</comment>
<evidence type="ECO:0000313" key="4">
    <source>
        <dbReference type="Proteomes" id="UP001141327"/>
    </source>
</evidence>
<evidence type="ECO:0000256" key="1">
    <source>
        <dbReference type="SAM" id="Coils"/>
    </source>
</evidence>
<feature type="coiled-coil region" evidence="1">
    <location>
        <begin position="64"/>
        <end position="98"/>
    </location>
</feature>
<feature type="compositionally biased region" description="Low complexity" evidence="2">
    <location>
        <begin position="291"/>
        <end position="312"/>
    </location>
</feature>
<dbReference type="Proteomes" id="UP001141327">
    <property type="component" value="Unassembled WGS sequence"/>
</dbReference>
<evidence type="ECO:0000313" key="3">
    <source>
        <dbReference type="EMBL" id="KAJ4455104.1"/>
    </source>
</evidence>
<feature type="compositionally biased region" description="Pro residues" evidence="2">
    <location>
        <begin position="577"/>
        <end position="596"/>
    </location>
</feature>
<evidence type="ECO:0000256" key="2">
    <source>
        <dbReference type="SAM" id="MobiDB-lite"/>
    </source>
</evidence>
<name>A0ABQ8UCP8_9EUKA</name>
<dbReference type="EMBL" id="JAPMOS010000119">
    <property type="protein sequence ID" value="KAJ4455104.1"/>
    <property type="molecule type" value="Genomic_DNA"/>
</dbReference>